<keyword evidence="4" id="KW-1185">Reference proteome</keyword>
<dbReference type="EMBL" id="JALJOR010000009">
    <property type="protein sequence ID" value="KAK9811891.1"/>
    <property type="molecule type" value="Genomic_DNA"/>
</dbReference>
<dbReference type="PANTHER" id="PTHR12822:SF2">
    <property type="entry name" value="PROTEIN YIPF"/>
    <property type="match status" value="1"/>
</dbReference>
<feature type="transmembrane region" description="Helical" evidence="2">
    <location>
        <begin position="196"/>
        <end position="215"/>
    </location>
</feature>
<keyword evidence="2" id="KW-0812">Transmembrane</keyword>
<reference evidence="3 4" key="1">
    <citation type="journal article" date="2024" name="Nat. Commun.">
        <title>Phylogenomics reveals the evolutionary origins of lichenization in chlorophyte algae.</title>
        <authorList>
            <person name="Puginier C."/>
            <person name="Libourel C."/>
            <person name="Otte J."/>
            <person name="Skaloud P."/>
            <person name="Haon M."/>
            <person name="Grisel S."/>
            <person name="Petersen M."/>
            <person name="Berrin J.G."/>
            <person name="Delaux P.M."/>
            <person name="Dal Grande F."/>
            <person name="Keller J."/>
        </authorList>
    </citation>
    <scope>NUCLEOTIDE SEQUENCE [LARGE SCALE GENOMIC DNA]</scope>
    <source>
        <strain evidence="3 4">SAG 2043</strain>
    </source>
</reference>
<feature type="region of interest" description="Disordered" evidence="1">
    <location>
        <begin position="1"/>
        <end position="23"/>
    </location>
</feature>
<dbReference type="GO" id="GO:0031267">
    <property type="term" value="F:small GTPase binding"/>
    <property type="evidence" value="ECO:0007669"/>
    <property type="project" value="InterPro"/>
</dbReference>
<gene>
    <name evidence="3" type="ORF">WJX72_011905</name>
</gene>
<evidence type="ECO:0000313" key="3">
    <source>
        <dbReference type="EMBL" id="KAK9811891.1"/>
    </source>
</evidence>
<feature type="transmembrane region" description="Helical" evidence="2">
    <location>
        <begin position="163"/>
        <end position="184"/>
    </location>
</feature>
<feature type="transmembrane region" description="Helical" evidence="2">
    <location>
        <begin position="221"/>
        <end position="238"/>
    </location>
</feature>
<proteinExistence type="predicted"/>
<name>A0AAW1PU06_9CHLO</name>
<dbReference type="GO" id="GO:0016192">
    <property type="term" value="P:vesicle-mediated transport"/>
    <property type="evidence" value="ECO:0007669"/>
    <property type="project" value="InterPro"/>
</dbReference>
<protein>
    <recommendedName>
        <fullName evidence="5">Protein YIP</fullName>
    </recommendedName>
</protein>
<dbReference type="AlphaFoldDB" id="A0AAW1PU06"/>
<organism evidence="3 4">
    <name type="scientific">[Myrmecia] bisecta</name>
    <dbReference type="NCBI Taxonomy" id="41462"/>
    <lineage>
        <taxon>Eukaryota</taxon>
        <taxon>Viridiplantae</taxon>
        <taxon>Chlorophyta</taxon>
        <taxon>core chlorophytes</taxon>
        <taxon>Trebouxiophyceae</taxon>
        <taxon>Trebouxiales</taxon>
        <taxon>Trebouxiaceae</taxon>
        <taxon>Myrmecia</taxon>
    </lineage>
</organism>
<dbReference type="PANTHER" id="PTHR12822">
    <property type="entry name" value="PROTEIN YIPF"/>
    <property type="match status" value="1"/>
</dbReference>
<dbReference type="GO" id="GO:0005794">
    <property type="term" value="C:Golgi apparatus"/>
    <property type="evidence" value="ECO:0007669"/>
    <property type="project" value="InterPro"/>
</dbReference>
<evidence type="ECO:0000256" key="2">
    <source>
        <dbReference type="SAM" id="Phobius"/>
    </source>
</evidence>
<evidence type="ECO:0008006" key="5">
    <source>
        <dbReference type="Google" id="ProtNLM"/>
    </source>
</evidence>
<feature type="compositionally biased region" description="Polar residues" evidence="1">
    <location>
        <begin position="11"/>
        <end position="23"/>
    </location>
</feature>
<keyword evidence="2" id="KW-0472">Membrane</keyword>
<accession>A0AAW1PU06</accession>
<dbReference type="Proteomes" id="UP001489004">
    <property type="component" value="Unassembled WGS sequence"/>
</dbReference>
<evidence type="ECO:0000313" key="4">
    <source>
        <dbReference type="Proteomes" id="UP001489004"/>
    </source>
</evidence>
<sequence length="276" mass="31052">MTTRLPPVLQFQDSHLPTHSTTGKMGAAEVPRVQPYSGNQPLLQATHPPLSAPSPDADGENGTKYSMFNLKRYRKYFNVDTEDVLSRMLDSVVGFFRADFLEKTTDSADLYGPFWIATTLVFVGAVTGNYANYVSYKAKHSQQPDAELPTWYYNVDKVGYSAALFYGYVGVIGLLLFASLKWLFKSTVSLAQVWCTYGYSLSLFIPISFFCIFPYEVARWVLVMAATLTSGLFLMLNFRQPIFDVAGAKALPVWLLQGVLHLGLGLVLKLYFFQYW</sequence>
<evidence type="ECO:0000256" key="1">
    <source>
        <dbReference type="SAM" id="MobiDB-lite"/>
    </source>
</evidence>
<feature type="transmembrane region" description="Helical" evidence="2">
    <location>
        <begin position="110"/>
        <end position="131"/>
    </location>
</feature>
<comment type="caution">
    <text evidence="3">The sequence shown here is derived from an EMBL/GenBank/DDBJ whole genome shotgun (WGS) entry which is preliminary data.</text>
</comment>
<keyword evidence="2" id="KW-1133">Transmembrane helix</keyword>
<dbReference type="InterPro" id="IPR039765">
    <property type="entry name" value="Yip5/YIPF1/YIPF2"/>
</dbReference>
<feature type="transmembrane region" description="Helical" evidence="2">
    <location>
        <begin position="250"/>
        <end position="273"/>
    </location>
</feature>
<feature type="region of interest" description="Disordered" evidence="1">
    <location>
        <begin position="35"/>
        <end position="61"/>
    </location>
</feature>